<protein>
    <recommendedName>
        <fullName evidence="2">SRR1-like domain-containing protein</fullName>
    </recommendedName>
</protein>
<evidence type="ECO:0000256" key="1">
    <source>
        <dbReference type="SAM" id="MobiDB-lite"/>
    </source>
</evidence>
<dbReference type="EMBL" id="JAUIQD010000002">
    <property type="protein sequence ID" value="KAK3359596.1"/>
    <property type="molecule type" value="Genomic_DNA"/>
</dbReference>
<keyword evidence="4" id="KW-1185">Reference proteome</keyword>
<feature type="compositionally biased region" description="Basic and acidic residues" evidence="1">
    <location>
        <begin position="24"/>
        <end position="37"/>
    </location>
</feature>
<sequence>MAARQEVCQVPAEAEASNVADAMEGNKPDEEPTVKEELENDSGAQDSHGDDCPCLDDNNEGPPIKKDYTPEALHAQFLIRKAEYQKSDCHKRMADLLKSKTPPAGWAITKAMAFGLGSFSNICPCGDPTMHSERSLNQLAAFLTIVEQIQEKNRFTVKMFAQDPEFNSSEKMFLKNLGFQVIEDLNGQPMVDGKTFTYCPFLPNCVWPDIICQRQAPALYITDQQQAAIDAIWIDTERAGDIL</sequence>
<organism evidence="3 4">
    <name type="scientific">Lasiosphaeria hispida</name>
    <dbReference type="NCBI Taxonomy" id="260671"/>
    <lineage>
        <taxon>Eukaryota</taxon>
        <taxon>Fungi</taxon>
        <taxon>Dikarya</taxon>
        <taxon>Ascomycota</taxon>
        <taxon>Pezizomycotina</taxon>
        <taxon>Sordariomycetes</taxon>
        <taxon>Sordariomycetidae</taxon>
        <taxon>Sordariales</taxon>
        <taxon>Lasiosphaeriaceae</taxon>
        <taxon>Lasiosphaeria</taxon>
    </lineage>
</organism>
<proteinExistence type="predicted"/>
<dbReference type="Pfam" id="PF07985">
    <property type="entry name" value="SRR1"/>
    <property type="match status" value="1"/>
</dbReference>
<accession>A0AAJ0HQW2</accession>
<reference evidence="3" key="2">
    <citation type="submission" date="2023-06" db="EMBL/GenBank/DDBJ databases">
        <authorList>
            <consortium name="Lawrence Berkeley National Laboratory"/>
            <person name="Haridas S."/>
            <person name="Hensen N."/>
            <person name="Bonometti L."/>
            <person name="Westerberg I."/>
            <person name="Brannstrom I.O."/>
            <person name="Guillou S."/>
            <person name="Cros-Aarteil S."/>
            <person name="Calhoun S."/>
            <person name="Kuo A."/>
            <person name="Mondo S."/>
            <person name="Pangilinan J."/>
            <person name="Riley R."/>
            <person name="Labutti K."/>
            <person name="Andreopoulos B."/>
            <person name="Lipzen A."/>
            <person name="Chen C."/>
            <person name="Yanf M."/>
            <person name="Daum C."/>
            <person name="Ng V."/>
            <person name="Clum A."/>
            <person name="Steindorff A."/>
            <person name="Ohm R."/>
            <person name="Martin F."/>
            <person name="Silar P."/>
            <person name="Natvig D."/>
            <person name="Lalanne C."/>
            <person name="Gautier V."/>
            <person name="Ament-Velasquez S.L."/>
            <person name="Kruys A."/>
            <person name="Hutchinson M.I."/>
            <person name="Powell A.J."/>
            <person name="Barry K."/>
            <person name="Miller A.N."/>
            <person name="Grigoriev I.V."/>
            <person name="Debuchy R."/>
            <person name="Gladieux P."/>
            <person name="Thoren M.H."/>
            <person name="Johannesson H."/>
        </authorList>
    </citation>
    <scope>NUCLEOTIDE SEQUENCE</scope>
    <source>
        <strain evidence="3">CBS 955.72</strain>
    </source>
</reference>
<feature type="domain" description="SRR1-like" evidence="2">
    <location>
        <begin position="103"/>
        <end position="224"/>
    </location>
</feature>
<comment type="caution">
    <text evidence="3">The sequence shown here is derived from an EMBL/GenBank/DDBJ whole genome shotgun (WGS) entry which is preliminary data.</text>
</comment>
<evidence type="ECO:0000259" key="2">
    <source>
        <dbReference type="Pfam" id="PF07985"/>
    </source>
</evidence>
<evidence type="ECO:0000313" key="4">
    <source>
        <dbReference type="Proteomes" id="UP001275084"/>
    </source>
</evidence>
<dbReference type="PANTHER" id="PTHR42080:SF1">
    <property type="entry name" value="SRR1-LIKE DOMAIN-CONTAINING PROTEIN"/>
    <property type="match status" value="1"/>
</dbReference>
<gene>
    <name evidence="3" type="ORF">B0T25DRAFT_103196</name>
</gene>
<name>A0AAJ0HQW2_9PEZI</name>
<evidence type="ECO:0000313" key="3">
    <source>
        <dbReference type="EMBL" id="KAK3359596.1"/>
    </source>
</evidence>
<feature type="region of interest" description="Disordered" evidence="1">
    <location>
        <begin position="1"/>
        <end position="67"/>
    </location>
</feature>
<dbReference type="Proteomes" id="UP001275084">
    <property type="component" value="Unassembled WGS sequence"/>
</dbReference>
<dbReference type="PANTHER" id="PTHR42080">
    <property type="entry name" value="SRR1 DOMAIN-CONTAINING PROTEIN"/>
    <property type="match status" value="1"/>
</dbReference>
<reference evidence="3" key="1">
    <citation type="journal article" date="2023" name="Mol. Phylogenet. Evol.">
        <title>Genome-scale phylogeny and comparative genomics of the fungal order Sordariales.</title>
        <authorList>
            <person name="Hensen N."/>
            <person name="Bonometti L."/>
            <person name="Westerberg I."/>
            <person name="Brannstrom I.O."/>
            <person name="Guillou S."/>
            <person name="Cros-Aarteil S."/>
            <person name="Calhoun S."/>
            <person name="Haridas S."/>
            <person name="Kuo A."/>
            <person name="Mondo S."/>
            <person name="Pangilinan J."/>
            <person name="Riley R."/>
            <person name="LaButti K."/>
            <person name="Andreopoulos B."/>
            <person name="Lipzen A."/>
            <person name="Chen C."/>
            <person name="Yan M."/>
            <person name="Daum C."/>
            <person name="Ng V."/>
            <person name="Clum A."/>
            <person name="Steindorff A."/>
            <person name="Ohm R.A."/>
            <person name="Martin F."/>
            <person name="Silar P."/>
            <person name="Natvig D.O."/>
            <person name="Lalanne C."/>
            <person name="Gautier V."/>
            <person name="Ament-Velasquez S.L."/>
            <person name="Kruys A."/>
            <person name="Hutchinson M.I."/>
            <person name="Powell A.J."/>
            <person name="Barry K."/>
            <person name="Miller A.N."/>
            <person name="Grigoriev I.V."/>
            <person name="Debuchy R."/>
            <person name="Gladieux P."/>
            <person name="Hiltunen Thoren M."/>
            <person name="Johannesson H."/>
        </authorList>
    </citation>
    <scope>NUCLEOTIDE SEQUENCE</scope>
    <source>
        <strain evidence="3">CBS 955.72</strain>
    </source>
</reference>
<dbReference type="InterPro" id="IPR012942">
    <property type="entry name" value="SRR1-like"/>
</dbReference>
<dbReference type="AlphaFoldDB" id="A0AAJ0HQW2"/>